<proteinExistence type="predicted"/>
<accession>J1HZ75</accession>
<evidence type="ECO:0000313" key="2">
    <source>
        <dbReference type="EMBL" id="EJF51665.1"/>
    </source>
</evidence>
<keyword evidence="3" id="KW-1185">Reference proteome</keyword>
<keyword evidence="1" id="KW-0472">Membrane</keyword>
<sequence length="53" mass="5756">MSAPQEPGIDWLRRAVRLFSTSVLFCMGIALPGVGRVIAFGDAPARAGMPRRR</sequence>
<dbReference type="EMBL" id="AKFS01000011">
    <property type="protein sequence ID" value="EJF51665.1"/>
    <property type="molecule type" value="Genomic_DNA"/>
</dbReference>
<gene>
    <name evidence="2" type="ORF">HMPREF1317_1443</name>
</gene>
<evidence type="ECO:0000313" key="3">
    <source>
        <dbReference type="Proteomes" id="UP000004578"/>
    </source>
</evidence>
<feature type="transmembrane region" description="Helical" evidence="1">
    <location>
        <begin position="20"/>
        <end position="43"/>
    </location>
</feature>
<evidence type="ECO:0000256" key="1">
    <source>
        <dbReference type="SAM" id="Phobius"/>
    </source>
</evidence>
<comment type="caution">
    <text evidence="2">The sequence shown here is derived from an EMBL/GenBank/DDBJ whole genome shotgun (WGS) entry which is preliminary data.</text>
</comment>
<dbReference type="AlphaFoldDB" id="J1HZ75"/>
<name>J1HZ75_9ACTO</name>
<reference evidence="2 3" key="1">
    <citation type="submission" date="2012-05" db="EMBL/GenBank/DDBJ databases">
        <authorList>
            <person name="Harkins D.M."/>
            <person name="Madupu R."/>
            <person name="Durkin A.S."/>
            <person name="Torralba M."/>
            <person name="Methe B."/>
            <person name="Sutton G.G."/>
            <person name="Nelson K.E."/>
        </authorList>
    </citation>
    <scope>NUCLEOTIDE SEQUENCE [LARGE SCALE GENOMIC DNA]</scope>
    <source>
        <strain evidence="2 3">F0490</strain>
    </source>
</reference>
<organism evidence="2 3">
    <name type="scientific">Schaalia georgiae F0490</name>
    <dbReference type="NCBI Taxonomy" id="1125717"/>
    <lineage>
        <taxon>Bacteria</taxon>
        <taxon>Bacillati</taxon>
        <taxon>Actinomycetota</taxon>
        <taxon>Actinomycetes</taxon>
        <taxon>Actinomycetales</taxon>
        <taxon>Actinomycetaceae</taxon>
        <taxon>Schaalia</taxon>
    </lineage>
</organism>
<keyword evidence="1" id="KW-1133">Transmembrane helix</keyword>
<keyword evidence="1" id="KW-0812">Transmembrane</keyword>
<dbReference type="Proteomes" id="UP000004578">
    <property type="component" value="Unassembled WGS sequence"/>
</dbReference>
<protein>
    <submittedName>
        <fullName evidence="2">Uncharacterized protein</fullName>
    </submittedName>
</protein>